<gene>
    <name evidence="8" type="ORF">P2G67_00085</name>
</gene>
<dbReference type="EMBL" id="JARHUD010000001">
    <property type="protein sequence ID" value="MDF2094369.1"/>
    <property type="molecule type" value="Genomic_DNA"/>
</dbReference>
<comment type="subcellular location">
    <subcellularLocation>
        <location evidence="1 7">Cell membrane</location>
        <topology evidence="1 7">Multi-pass membrane protein</topology>
    </subcellularLocation>
</comment>
<dbReference type="RefSeq" id="WP_275818815.1">
    <property type="nucleotide sequence ID" value="NZ_JARHUD010000001.1"/>
</dbReference>
<keyword evidence="2 7" id="KW-1003">Cell membrane</keyword>
<protein>
    <recommendedName>
        <fullName evidence="7">UPF0761 membrane protein P2G67_00085</fullName>
    </recommendedName>
</protein>
<keyword evidence="4 7" id="KW-0812">Transmembrane</keyword>
<dbReference type="Pfam" id="PF03631">
    <property type="entry name" value="Virul_fac_BrkB"/>
    <property type="match status" value="1"/>
</dbReference>
<keyword evidence="6 7" id="KW-0472">Membrane</keyword>
<dbReference type="Proteomes" id="UP001215503">
    <property type="component" value="Unassembled WGS sequence"/>
</dbReference>
<evidence type="ECO:0000256" key="7">
    <source>
        <dbReference type="HAMAP-Rule" id="MF_00672"/>
    </source>
</evidence>
<dbReference type="HAMAP" id="MF_00672">
    <property type="entry name" value="UPF0761"/>
    <property type="match status" value="1"/>
</dbReference>
<evidence type="ECO:0000256" key="1">
    <source>
        <dbReference type="ARBA" id="ARBA00004651"/>
    </source>
</evidence>
<comment type="caution">
    <text evidence="8">The sequence shown here is derived from an EMBL/GenBank/DDBJ whole genome shotgun (WGS) entry which is preliminary data.</text>
</comment>
<evidence type="ECO:0000256" key="6">
    <source>
        <dbReference type="ARBA" id="ARBA00023136"/>
    </source>
</evidence>
<accession>A0ABT5YHG0</accession>
<reference evidence="8 9" key="1">
    <citation type="submission" date="2023-03" db="EMBL/GenBank/DDBJ databases">
        <title>Fodinicurvata sp. CAU 1616 isolated from sea sendiment.</title>
        <authorList>
            <person name="Kim W."/>
        </authorList>
    </citation>
    <scope>NUCLEOTIDE SEQUENCE [LARGE SCALE GENOMIC DNA]</scope>
    <source>
        <strain evidence="8 9">CAU 1616</strain>
    </source>
</reference>
<dbReference type="NCBIfam" id="TIGR00765">
    <property type="entry name" value="yihY_not_rbn"/>
    <property type="match status" value="1"/>
</dbReference>
<keyword evidence="5 7" id="KW-1133">Transmembrane helix</keyword>
<evidence type="ECO:0000313" key="8">
    <source>
        <dbReference type="EMBL" id="MDF2094369.1"/>
    </source>
</evidence>
<evidence type="ECO:0000313" key="9">
    <source>
        <dbReference type="Proteomes" id="UP001215503"/>
    </source>
</evidence>
<dbReference type="PANTHER" id="PTHR30213">
    <property type="entry name" value="INNER MEMBRANE PROTEIN YHJD"/>
    <property type="match status" value="1"/>
</dbReference>
<dbReference type="PANTHER" id="PTHR30213:SF0">
    <property type="entry name" value="UPF0761 MEMBRANE PROTEIN YIHY"/>
    <property type="match status" value="1"/>
</dbReference>
<evidence type="ECO:0000256" key="2">
    <source>
        <dbReference type="ARBA" id="ARBA00022475"/>
    </source>
</evidence>
<keyword evidence="9" id="KW-1185">Reference proteome</keyword>
<keyword evidence="3" id="KW-0997">Cell inner membrane</keyword>
<name>A0ABT5YHG0_9PROT</name>
<evidence type="ECO:0000256" key="3">
    <source>
        <dbReference type="ARBA" id="ARBA00022519"/>
    </source>
</evidence>
<organism evidence="8 9">
    <name type="scientific">Aquibaculum arenosum</name>
    <dbReference type="NCBI Taxonomy" id="3032591"/>
    <lineage>
        <taxon>Bacteria</taxon>
        <taxon>Pseudomonadati</taxon>
        <taxon>Pseudomonadota</taxon>
        <taxon>Alphaproteobacteria</taxon>
        <taxon>Rhodospirillales</taxon>
        <taxon>Rhodovibrionaceae</taxon>
        <taxon>Aquibaculum</taxon>
    </lineage>
</organism>
<feature type="transmembrane region" description="Helical" evidence="7">
    <location>
        <begin position="222"/>
        <end position="243"/>
    </location>
</feature>
<proteinExistence type="inferred from homology"/>
<comment type="similarity">
    <text evidence="7">Belongs to the UPF0761 family.</text>
</comment>
<evidence type="ECO:0000256" key="5">
    <source>
        <dbReference type="ARBA" id="ARBA00022989"/>
    </source>
</evidence>
<feature type="transmembrane region" description="Helical" evidence="7">
    <location>
        <begin position="153"/>
        <end position="178"/>
    </location>
</feature>
<feature type="transmembrane region" description="Helical" evidence="7">
    <location>
        <begin position="48"/>
        <end position="77"/>
    </location>
</feature>
<dbReference type="InterPro" id="IPR017039">
    <property type="entry name" value="Virul_fac_BrkB"/>
</dbReference>
<dbReference type="InterPro" id="IPR023679">
    <property type="entry name" value="UPF0761_bac"/>
</dbReference>
<feature type="transmembrane region" description="Helical" evidence="7">
    <location>
        <begin position="198"/>
        <end position="215"/>
    </location>
</feature>
<sequence>MTGTTTPPRPSDTVAAPKAAAVTSRARQFLHFLRHVVARFMEDRCPQLAAGLSYASLLALVPLMAIGLASLTAFPAFDSAQEQLKNLIFEALPPEQALAAAEQMDALLANVANLTGPGVLALAVTAILLLSNVNASLNAIWHVREPRPLALQLLVYWALLTLGPLLLGASISVSGVAFGLSESYLGFLGEGMQLVSRLLAVTLAMLAFSVLFLVVPNRPVGIAAAALGGAVAAVGFELLKFGFGLYITNFPSYQVVYGAIAALPILLIWIYLVWIVVLTGAEVAATWPEWQAAQLRGFEGCGPLDRLPLALAVLQRLKAAQIDGGPLRRQDLVRDLPMPPAEVDLVLSNLRRDGYIATTPGGRWLLARTLEGHRLRDLLESLDLILEPSRHWPPPLPAILSRVREGVTGPLDVGLDSLVQAGQVAPEPTEAEGPLRSHEAGA</sequence>
<feature type="transmembrane region" description="Helical" evidence="7">
    <location>
        <begin position="119"/>
        <end position="141"/>
    </location>
</feature>
<evidence type="ECO:0000256" key="4">
    <source>
        <dbReference type="ARBA" id="ARBA00022692"/>
    </source>
</evidence>
<feature type="transmembrane region" description="Helical" evidence="7">
    <location>
        <begin position="255"/>
        <end position="277"/>
    </location>
</feature>